<gene>
    <name evidence="1" type="primary">thiS</name>
    <name evidence="1" type="ORF">HMPREF1563_0111</name>
</gene>
<dbReference type="AlphaFoldDB" id="A0AAV3M273"/>
<protein>
    <submittedName>
        <fullName evidence="1">Thiamine biosynthesis protein ThiS</fullName>
    </submittedName>
</protein>
<name>A0AAV3M273_9GAMM</name>
<dbReference type="Pfam" id="PF02597">
    <property type="entry name" value="ThiS"/>
    <property type="match status" value="1"/>
</dbReference>
<accession>A0AAV3M273</accession>
<dbReference type="InterPro" id="IPR012675">
    <property type="entry name" value="Beta-grasp_dom_sf"/>
</dbReference>
<sequence length="74" mass="8223">MPCLPRGHMHIIINDQPMEVEGPITLHQLLTQLEQNPSGSALAINQVIIPKSQWESHFVNEQDNILLFQAIAGG</sequence>
<dbReference type="InterPro" id="IPR010035">
    <property type="entry name" value="Thi_S"/>
</dbReference>
<dbReference type="EMBL" id="JALD01000066">
    <property type="protein sequence ID" value="EUD09709.1"/>
    <property type="molecule type" value="Genomic_DNA"/>
</dbReference>
<dbReference type="Gene3D" id="3.10.20.30">
    <property type="match status" value="1"/>
</dbReference>
<proteinExistence type="predicted"/>
<dbReference type="SUPFAM" id="SSF54285">
    <property type="entry name" value="MoaD/ThiS"/>
    <property type="match status" value="1"/>
</dbReference>
<dbReference type="InterPro" id="IPR016155">
    <property type="entry name" value="Mopterin_synth/thiamin_S_b"/>
</dbReference>
<evidence type="ECO:0000313" key="1">
    <source>
        <dbReference type="EMBL" id="EUD09709.1"/>
    </source>
</evidence>
<dbReference type="NCBIfam" id="TIGR01683">
    <property type="entry name" value="thiS"/>
    <property type="match status" value="1"/>
</dbReference>
<reference evidence="1 2" key="1">
    <citation type="submission" date="2014-01" db="EMBL/GenBank/DDBJ databases">
        <authorList>
            <person name="Durkin A.S."/>
            <person name="McCorrison J."/>
            <person name="Torralba M."/>
            <person name="Gillis M."/>
            <person name="Haft D.H."/>
            <person name="Methe B."/>
            <person name="Sutton G."/>
            <person name="Nelson K.E."/>
        </authorList>
    </citation>
    <scope>NUCLEOTIDE SEQUENCE [LARGE SCALE GENOMIC DNA]</scope>
    <source>
        <strain evidence="1 2">205/92</strain>
    </source>
</reference>
<evidence type="ECO:0000313" key="2">
    <source>
        <dbReference type="Proteomes" id="UP000022311"/>
    </source>
</evidence>
<dbReference type="Proteomes" id="UP000022311">
    <property type="component" value="Unassembled WGS sequence"/>
</dbReference>
<dbReference type="PANTHER" id="PTHR34472">
    <property type="entry name" value="SULFUR CARRIER PROTEIN THIS"/>
    <property type="match status" value="1"/>
</dbReference>
<organism evidence="1 2">
    <name type="scientific">Providencia alcalifaciens 205/92</name>
    <dbReference type="NCBI Taxonomy" id="1256988"/>
    <lineage>
        <taxon>Bacteria</taxon>
        <taxon>Pseudomonadati</taxon>
        <taxon>Pseudomonadota</taxon>
        <taxon>Gammaproteobacteria</taxon>
        <taxon>Enterobacterales</taxon>
        <taxon>Morganellaceae</taxon>
        <taxon>Providencia</taxon>
    </lineage>
</organism>
<comment type="caution">
    <text evidence="1">The sequence shown here is derived from an EMBL/GenBank/DDBJ whole genome shotgun (WGS) entry which is preliminary data.</text>
</comment>
<dbReference type="InterPro" id="IPR003749">
    <property type="entry name" value="ThiS/MoaD-like"/>
</dbReference>
<dbReference type="PANTHER" id="PTHR34472:SF1">
    <property type="entry name" value="SULFUR CARRIER PROTEIN THIS"/>
    <property type="match status" value="1"/>
</dbReference>
<dbReference type="CDD" id="cd00565">
    <property type="entry name" value="Ubl_ThiS"/>
    <property type="match status" value="1"/>
</dbReference>